<dbReference type="AlphaFoldDB" id="A0A0N8GKL1"/>
<evidence type="ECO:0000313" key="2">
    <source>
        <dbReference type="Proteomes" id="UP000050417"/>
    </source>
</evidence>
<organism evidence="1 2">
    <name type="scientific">Ornatilinea apprima</name>
    <dbReference type="NCBI Taxonomy" id="1134406"/>
    <lineage>
        <taxon>Bacteria</taxon>
        <taxon>Bacillati</taxon>
        <taxon>Chloroflexota</taxon>
        <taxon>Anaerolineae</taxon>
        <taxon>Anaerolineales</taxon>
        <taxon>Anaerolineaceae</taxon>
        <taxon>Ornatilinea</taxon>
    </lineage>
</organism>
<accession>A0A0N8GKL1</accession>
<sequence length="68" mass="7556">MKMVLEKGLKNMITITLDLLETEKIDLISVHWFDHALETNQAPITSKVCGCKCTLKGAGILCFDSFPT</sequence>
<evidence type="ECO:0000313" key="1">
    <source>
        <dbReference type="EMBL" id="KPL70002.1"/>
    </source>
</evidence>
<comment type="caution">
    <text evidence="1">The sequence shown here is derived from an EMBL/GenBank/DDBJ whole genome shotgun (WGS) entry which is preliminary data.</text>
</comment>
<keyword evidence="2" id="KW-1185">Reference proteome</keyword>
<name>A0A0N8GKL1_9CHLR</name>
<gene>
    <name evidence="1" type="ORF">ADN00_18215</name>
</gene>
<protein>
    <recommendedName>
        <fullName evidence="3">NADP-dependent oxidoreductase domain-containing protein</fullName>
    </recommendedName>
</protein>
<proteinExistence type="predicted"/>
<dbReference type="Proteomes" id="UP000050417">
    <property type="component" value="Unassembled WGS sequence"/>
</dbReference>
<dbReference type="EMBL" id="LGCL01000045">
    <property type="protein sequence ID" value="KPL70002.1"/>
    <property type="molecule type" value="Genomic_DNA"/>
</dbReference>
<dbReference type="STRING" id="1134406.ADN00_18215"/>
<reference evidence="1 2" key="1">
    <citation type="submission" date="2015-07" db="EMBL/GenBank/DDBJ databases">
        <title>Genome sequence of Ornatilinea apprima DSM 23815.</title>
        <authorList>
            <person name="Hemp J."/>
            <person name="Ward L.M."/>
            <person name="Pace L.A."/>
            <person name="Fischer W.W."/>
        </authorList>
    </citation>
    <scope>NUCLEOTIDE SEQUENCE [LARGE SCALE GENOMIC DNA]</scope>
    <source>
        <strain evidence="1 2">P3M-1</strain>
    </source>
</reference>
<evidence type="ECO:0008006" key="3">
    <source>
        <dbReference type="Google" id="ProtNLM"/>
    </source>
</evidence>